<dbReference type="RefSeq" id="WP_343925996.1">
    <property type="nucleotide sequence ID" value="NZ_BAAAKW010000035.1"/>
</dbReference>
<evidence type="ECO:0000256" key="2">
    <source>
        <dbReference type="ARBA" id="ARBA00022692"/>
    </source>
</evidence>
<name>A0ABN1VUX8_9MICO</name>
<feature type="transmembrane region" description="Helical" evidence="5">
    <location>
        <begin position="31"/>
        <end position="49"/>
    </location>
</feature>
<evidence type="ECO:0000313" key="8">
    <source>
        <dbReference type="Proteomes" id="UP001500943"/>
    </source>
</evidence>
<feature type="domain" description="HTTM-like" evidence="6">
    <location>
        <begin position="24"/>
        <end position="307"/>
    </location>
</feature>
<keyword evidence="3 5" id="KW-1133">Transmembrane helix</keyword>
<dbReference type="SMART" id="SM00752">
    <property type="entry name" value="HTTM"/>
    <property type="match status" value="1"/>
</dbReference>
<keyword evidence="4 5" id="KW-0472">Membrane</keyword>
<evidence type="ECO:0000256" key="3">
    <source>
        <dbReference type="ARBA" id="ARBA00022989"/>
    </source>
</evidence>
<comment type="caution">
    <text evidence="7">The sequence shown here is derived from an EMBL/GenBank/DDBJ whole genome shotgun (WGS) entry which is preliminary data.</text>
</comment>
<gene>
    <name evidence="7" type="ORF">GCM10009655_23030</name>
</gene>
<dbReference type="Proteomes" id="UP001500943">
    <property type="component" value="Unassembled WGS sequence"/>
</dbReference>
<keyword evidence="8" id="KW-1185">Reference proteome</keyword>
<accession>A0ABN1VUX8</accession>
<sequence>MTFSNTRRLDRRALGMAGLDWLSQRRHGTRVISLVRIGYGVTTIFLLLINLPVRQQIWGAEAAYTWDLFMQTSLAGGQPSLYVLSSSAVYADILYFALLTAAILFTLGWHTRTITVIFFVLLWSLHARNPLATNGGDNLARIILVYLVFAQVGAHWSLDSLRTRRRLASGRPRRRERVIGTVAHNAALIACVAQVCVLYATSSLFKVQGEMWQNGTALYYILRTADYNNWPEVAAFVYQWPIVVVGATYAAVFVQLCLPFALVNRWAKAVLLPLVLGMHVAIGILMGLPFFSLYMVVTDLFLLTDRDVRLAKVYVTGYLARFGASRPGRMPSLVAPELVTDK</sequence>
<dbReference type="InterPro" id="IPR011020">
    <property type="entry name" value="HTTM-like"/>
</dbReference>
<protein>
    <submittedName>
        <fullName evidence="7">HTTM domain-containing protein</fullName>
    </submittedName>
</protein>
<evidence type="ECO:0000256" key="4">
    <source>
        <dbReference type="ARBA" id="ARBA00023136"/>
    </source>
</evidence>
<reference evidence="7 8" key="1">
    <citation type="journal article" date="2019" name="Int. J. Syst. Evol. Microbiol.">
        <title>The Global Catalogue of Microorganisms (GCM) 10K type strain sequencing project: providing services to taxonomists for standard genome sequencing and annotation.</title>
        <authorList>
            <consortium name="The Broad Institute Genomics Platform"/>
            <consortium name="The Broad Institute Genome Sequencing Center for Infectious Disease"/>
            <person name="Wu L."/>
            <person name="Ma J."/>
        </authorList>
    </citation>
    <scope>NUCLEOTIDE SEQUENCE [LARGE SCALE GENOMIC DNA]</scope>
    <source>
        <strain evidence="7 8">JCM 12762</strain>
    </source>
</reference>
<proteinExistence type="predicted"/>
<feature type="transmembrane region" description="Helical" evidence="5">
    <location>
        <begin position="238"/>
        <end position="263"/>
    </location>
</feature>
<dbReference type="EMBL" id="BAAAKW010000035">
    <property type="protein sequence ID" value="GAA1222838.1"/>
    <property type="molecule type" value="Genomic_DNA"/>
</dbReference>
<dbReference type="InterPro" id="IPR052964">
    <property type="entry name" value="Sporulation_signal_mat"/>
</dbReference>
<keyword evidence="2 5" id="KW-0812">Transmembrane</keyword>
<feature type="transmembrane region" description="Helical" evidence="5">
    <location>
        <begin position="270"/>
        <end position="297"/>
    </location>
</feature>
<evidence type="ECO:0000313" key="7">
    <source>
        <dbReference type="EMBL" id="GAA1222838.1"/>
    </source>
</evidence>
<dbReference type="PANTHER" id="PTHR39535">
    <property type="entry name" value="SPORULATION-DELAYING PROTEIN SDPB"/>
    <property type="match status" value="1"/>
</dbReference>
<dbReference type="PANTHER" id="PTHR39535:SF2">
    <property type="entry name" value="HTTM DOMAIN-CONTAINING PROTEIN"/>
    <property type="match status" value="1"/>
</dbReference>
<evidence type="ECO:0000256" key="1">
    <source>
        <dbReference type="ARBA" id="ARBA00004127"/>
    </source>
</evidence>
<feature type="transmembrane region" description="Helical" evidence="5">
    <location>
        <begin position="178"/>
        <end position="201"/>
    </location>
</feature>
<feature type="transmembrane region" description="Helical" evidence="5">
    <location>
        <begin position="138"/>
        <end position="158"/>
    </location>
</feature>
<organism evidence="7 8">
    <name type="scientific">Rhodoglobus aureus</name>
    <dbReference type="NCBI Taxonomy" id="191497"/>
    <lineage>
        <taxon>Bacteria</taxon>
        <taxon>Bacillati</taxon>
        <taxon>Actinomycetota</taxon>
        <taxon>Actinomycetes</taxon>
        <taxon>Micrococcales</taxon>
        <taxon>Microbacteriaceae</taxon>
        <taxon>Rhodoglobus</taxon>
    </lineage>
</organism>
<evidence type="ECO:0000256" key="5">
    <source>
        <dbReference type="SAM" id="Phobius"/>
    </source>
</evidence>
<evidence type="ECO:0000259" key="6">
    <source>
        <dbReference type="SMART" id="SM00752"/>
    </source>
</evidence>
<comment type="subcellular location">
    <subcellularLocation>
        <location evidence="1">Endomembrane system</location>
        <topology evidence="1">Multi-pass membrane protein</topology>
    </subcellularLocation>
</comment>